<dbReference type="AlphaFoldDB" id="A0ABD2GC07"/>
<dbReference type="InterPro" id="IPR001254">
    <property type="entry name" value="Trypsin_dom"/>
</dbReference>
<evidence type="ECO:0000256" key="5">
    <source>
        <dbReference type="ARBA" id="ARBA00024195"/>
    </source>
</evidence>
<accession>A0ABD2GC07</accession>
<keyword evidence="2" id="KW-0378">Hydrolase</keyword>
<dbReference type="PANTHER" id="PTHR24264">
    <property type="entry name" value="TRYPSIN-RELATED"/>
    <property type="match status" value="1"/>
</dbReference>
<dbReference type="Gene3D" id="2.40.10.10">
    <property type="entry name" value="Trypsin-like serine proteases"/>
    <property type="match status" value="1"/>
</dbReference>
<proteinExistence type="inferred from homology"/>
<comment type="catalytic activity">
    <reaction evidence="6">
        <text>Preferential cleavage: Arg-|-Xaa, Lys-|-Xaa.</text>
        <dbReference type="EC" id="3.4.21.4"/>
    </reaction>
</comment>
<evidence type="ECO:0000256" key="1">
    <source>
        <dbReference type="ARBA" id="ARBA00022670"/>
    </source>
</evidence>
<dbReference type="Proteomes" id="UP001619887">
    <property type="component" value="Unassembled WGS sequence"/>
</dbReference>
<evidence type="ECO:0000256" key="4">
    <source>
        <dbReference type="ARBA" id="ARBA00023157"/>
    </source>
</evidence>
<reference evidence="9 10" key="2">
    <citation type="journal article" date="2024" name="G3 (Bethesda)">
        <title>The genome of the cryopelagic Antarctic bald notothen, Trematomus borchgrevinki.</title>
        <authorList>
            <person name="Rayamajhi N."/>
            <person name="Rivera-Colon A.G."/>
            <person name="Minhas B.F."/>
            <person name="Cheng C.C."/>
            <person name="Catchen J.M."/>
        </authorList>
    </citation>
    <scope>NUCLEOTIDE SEQUENCE [LARGE SCALE GENOMIC DNA]</scope>
    <source>
        <strain evidence="9">AGRC-2024</strain>
    </source>
</reference>
<reference evidence="9 10" key="1">
    <citation type="journal article" date="2022" name="G3 (Bethesda)">
        <title>Evaluating Illumina-, Nanopore-, and PacBio-based genome assembly strategies with the bald notothen, Trematomus borchgrevinki.</title>
        <authorList>
            <person name="Rayamajhi N."/>
            <person name="Cheng C.C."/>
            <person name="Catchen J.M."/>
        </authorList>
    </citation>
    <scope>NUCLEOTIDE SEQUENCE [LARGE SCALE GENOMIC DNA]</scope>
    <source>
        <strain evidence="9">AGRC-2024</strain>
    </source>
</reference>
<protein>
    <recommendedName>
        <fullName evidence="7">trypsin</fullName>
        <ecNumber evidence="7">3.4.21.4</ecNumber>
    </recommendedName>
</protein>
<evidence type="ECO:0000256" key="3">
    <source>
        <dbReference type="ARBA" id="ARBA00022825"/>
    </source>
</evidence>
<dbReference type="GO" id="GO:0004252">
    <property type="term" value="F:serine-type endopeptidase activity"/>
    <property type="evidence" value="ECO:0007669"/>
    <property type="project" value="UniProtKB-EC"/>
</dbReference>
<dbReference type="Pfam" id="PF00089">
    <property type="entry name" value="Trypsin"/>
    <property type="match status" value="1"/>
</dbReference>
<dbReference type="InterPro" id="IPR043504">
    <property type="entry name" value="Peptidase_S1_PA_chymotrypsin"/>
</dbReference>
<evidence type="ECO:0000313" key="10">
    <source>
        <dbReference type="Proteomes" id="UP001619887"/>
    </source>
</evidence>
<keyword evidence="3" id="KW-0720">Serine protease</keyword>
<feature type="domain" description="Peptidase S1" evidence="8">
    <location>
        <begin position="1"/>
        <end position="138"/>
    </location>
</feature>
<comment type="similarity">
    <text evidence="5">Belongs to the peptidase S1 family. CLIP subfamily.</text>
</comment>
<sequence>MFGTLAAHGYSSNSPSPISHIYIGKQEKYGTNLLLDARVLLISQEKCKAPHVYGNSLDDSMFCAGNMRGGVDSCQGDSGDPLVCERDGIHYVVGVVSWGNGCGKTCYHITDSCTVLSTIHFSFVTKCVIMKKIVKALTPPTHYLKCFRA</sequence>
<dbReference type="InterPro" id="IPR050127">
    <property type="entry name" value="Serine_Proteases_S1"/>
</dbReference>
<keyword evidence="10" id="KW-1185">Reference proteome</keyword>
<dbReference type="InterPro" id="IPR009003">
    <property type="entry name" value="Peptidase_S1_PA"/>
</dbReference>
<comment type="caution">
    <text evidence="9">The sequence shown here is derived from an EMBL/GenBank/DDBJ whole genome shotgun (WGS) entry which is preliminary data.</text>
</comment>
<dbReference type="GO" id="GO:0006508">
    <property type="term" value="P:proteolysis"/>
    <property type="evidence" value="ECO:0007669"/>
    <property type="project" value="UniProtKB-KW"/>
</dbReference>
<dbReference type="PANTHER" id="PTHR24264:SF40">
    <property type="entry name" value="HYALURONAN-BINDING PROTEIN 2"/>
    <property type="match status" value="1"/>
</dbReference>
<evidence type="ECO:0000256" key="2">
    <source>
        <dbReference type="ARBA" id="ARBA00022801"/>
    </source>
</evidence>
<gene>
    <name evidence="9" type="ORF">OYC64_001698</name>
</gene>
<evidence type="ECO:0000256" key="6">
    <source>
        <dbReference type="ARBA" id="ARBA00036320"/>
    </source>
</evidence>
<dbReference type="EMBL" id="JBIYXZ010002080">
    <property type="protein sequence ID" value="KAL3051502.1"/>
    <property type="molecule type" value="Genomic_DNA"/>
</dbReference>
<dbReference type="PROSITE" id="PS50240">
    <property type="entry name" value="TRYPSIN_DOM"/>
    <property type="match status" value="1"/>
</dbReference>
<dbReference type="EC" id="3.4.21.4" evidence="7"/>
<keyword evidence="4" id="KW-1015">Disulfide bond</keyword>
<name>A0ABD2GC07_PAGBO</name>
<evidence type="ECO:0000259" key="8">
    <source>
        <dbReference type="PROSITE" id="PS50240"/>
    </source>
</evidence>
<evidence type="ECO:0000313" key="9">
    <source>
        <dbReference type="EMBL" id="KAL3051502.1"/>
    </source>
</evidence>
<evidence type="ECO:0000256" key="7">
    <source>
        <dbReference type="ARBA" id="ARBA00038868"/>
    </source>
</evidence>
<organism evidence="9 10">
    <name type="scientific">Pagothenia borchgrevinki</name>
    <name type="common">Bald rockcod</name>
    <name type="synonym">Trematomus borchgrevinki</name>
    <dbReference type="NCBI Taxonomy" id="8213"/>
    <lineage>
        <taxon>Eukaryota</taxon>
        <taxon>Metazoa</taxon>
        <taxon>Chordata</taxon>
        <taxon>Craniata</taxon>
        <taxon>Vertebrata</taxon>
        <taxon>Euteleostomi</taxon>
        <taxon>Actinopterygii</taxon>
        <taxon>Neopterygii</taxon>
        <taxon>Teleostei</taxon>
        <taxon>Neoteleostei</taxon>
        <taxon>Acanthomorphata</taxon>
        <taxon>Eupercaria</taxon>
        <taxon>Perciformes</taxon>
        <taxon>Notothenioidei</taxon>
        <taxon>Nototheniidae</taxon>
        <taxon>Pagothenia</taxon>
    </lineage>
</organism>
<dbReference type="FunFam" id="2.40.10.10:FF:000002">
    <property type="entry name" value="Transmembrane protease serine"/>
    <property type="match status" value="1"/>
</dbReference>
<dbReference type="SUPFAM" id="SSF50494">
    <property type="entry name" value="Trypsin-like serine proteases"/>
    <property type="match status" value="1"/>
</dbReference>
<keyword evidence="1" id="KW-0645">Protease</keyword>